<dbReference type="PANTHER" id="PTHR43394:SF1">
    <property type="entry name" value="ATP-BINDING CASSETTE SUB-FAMILY B MEMBER 10, MITOCHONDRIAL"/>
    <property type="match status" value="1"/>
</dbReference>
<dbReference type="GO" id="GO:0005886">
    <property type="term" value="C:plasma membrane"/>
    <property type="evidence" value="ECO:0007669"/>
    <property type="project" value="UniProtKB-SubCell"/>
</dbReference>
<keyword evidence="2" id="KW-0813">Transport</keyword>
<dbReference type="SMART" id="SM00382">
    <property type="entry name" value="AAA"/>
    <property type="match status" value="1"/>
</dbReference>
<reference evidence="12 13" key="1">
    <citation type="journal article" date="2007" name="Int. J. Syst. Evol. Microbiol.">
        <title>Paenibacillus ginsengarvi sp. nov., isolated from soil from ginseng cultivation.</title>
        <authorList>
            <person name="Yoon M.H."/>
            <person name="Ten L.N."/>
            <person name="Im W.T."/>
        </authorList>
    </citation>
    <scope>NUCLEOTIDE SEQUENCE [LARGE SCALE GENOMIC DNA]</scope>
    <source>
        <strain evidence="12 13">KCTC 13059</strain>
    </source>
</reference>
<dbReference type="InterPro" id="IPR027417">
    <property type="entry name" value="P-loop_NTPase"/>
</dbReference>
<dbReference type="InterPro" id="IPR003593">
    <property type="entry name" value="AAA+_ATPase"/>
</dbReference>
<dbReference type="GO" id="GO:0005524">
    <property type="term" value="F:ATP binding"/>
    <property type="evidence" value="ECO:0007669"/>
    <property type="project" value="UniProtKB-KW"/>
</dbReference>
<evidence type="ECO:0000259" key="11">
    <source>
        <dbReference type="PROSITE" id="PS50929"/>
    </source>
</evidence>
<dbReference type="GO" id="GO:0015421">
    <property type="term" value="F:ABC-type oligopeptide transporter activity"/>
    <property type="evidence" value="ECO:0007669"/>
    <property type="project" value="TreeGrafter"/>
</dbReference>
<organism evidence="12 13">
    <name type="scientific">Paenibacillus ginsengarvi</name>
    <dbReference type="NCBI Taxonomy" id="400777"/>
    <lineage>
        <taxon>Bacteria</taxon>
        <taxon>Bacillati</taxon>
        <taxon>Bacillota</taxon>
        <taxon>Bacilli</taxon>
        <taxon>Bacillales</taxon>
        <taxon>Paenibacillaceae</taxon>
        <taxon>Paenibacillus</taxon>
    </lineage>
</organism>
<comment type="caution">
    <text evidence="12">The sequence shown here is derived from an EMBL/GenBank/DDBJ whole genome shotgun (WGS) entry which is preliminary data.</text>
</comment>
<sequence>MLTVLSKLSWFFRQEWKRYTIAVILLVISGILEIIPPMLVGRSIDAINVGGMNWESIRLTIVQLLTITAAAYLINFTWHYKLFGGAFVVERLMRSRLMRHFLRMTPTFYERNRTGDLMALATNDLQAVSQTAGFGILTFMDSTLWMATLLVTMTVFVSWKLTLAAILPLPIMAILVSIYGKWIHKRFMDAQDAFGSMNDGVLETISGIRVIRAYVQERAAESKFAAVTKDVLDKNIAVVRIDALFEPTMKILTGASYLIGLGYGAYLVYHNELTIGGLVAFNVYLGMLIWPMFAIGELINIMQRGNASLDRVGTTLGWKPDVAEPDGKAAAKVGEEPGAIEFRGVTFRYPSSSVDNLQDVTFKLKPGQTLGIAGRTGSGKTTLIKQLLREYPGGEGQITISGTAIDTINADLLKSWYGYVPQEQFLFSRTVRANILFGSRSGNATEEELLQAISSSVLEGDLQFLPKGLETTVGEKGVSLSGGQKQRVSIARALIADPHILMLDDALSAVDARTEAIIVDNIRKTRAGKTTLIATHRLSAIQEADWIVVLDEGRIAEQGTHEQLLSLGGWYKEQYERQQVDANRSEGGEL</sequence>
<feature type="domain" description="ABC transmembrane type-1" evidence="11">
    <location>
        <begin position="21"/>
        <end position="304"/>
    </location>
</feature>
<feature type="domain" description="ABC transporter" evidence="10">
    <location>
        <begin position="340"/>
        <end position="577"/>
    </location>
</feature>
<evidence type="ECO:0000256" key="4">
    <source>
        <dbReference type="ARBA" id="ARBA00022692"/>
    </source>
</evidence>
<dbReference type="InterPro" id="IPR039421">
    <property type="entry name" value="Type_1_exporter"/>
</dbReference>
<dbReference type="RefSeq" id="WP_120748312.1">
    <property type="nucleotide sequence ID" value="NZ_RBAH01000011.1"/>
</dbReference>
<feature type="transmembrane region" description="Helical" evidence="9">
    <location>
        <begin position="21"/>
        <end position="40"/>
    </location>
</feature>
<feature type="transmembrane region" description="Helical" evidence="9">
    <location>
        <begin position="134"/>
        <end position="157"/>
    </location>
</feature>
<keyword evidence="8 9" id="KW-0472">Membrane</keyword>
<keyword evidence="3" id="KW-1003">Cell membrane</keyword>
<dbReference type="PROSITE" id="PS00211">
    <property type="entry name" value="ABC_TRANSPORTER_1"/>
    <property type="match status" value="1"/>
</dbReference>
<evidence type="ECO:0000256" key="1">
    <source>
        <dbReference type="ARBA" id="ARBA00004651"/>
    </source>
</evidence>
<dbReference type="PANTHER" id="PTHR43394">
    <property type="entry name" value="ATP-DEPENDENT PERMEASE MDL1, MITOCHONDRIAL"/>
    <property type="match status" value="1"/>
</dbReference>
<evidence type="ECO:0000313" key="12">
    <source>
        <dbReference type="EMBL" id="RKN83768.1"/>
    </source>
</evidence>
<dbReference type="EMBL" id="RBAH01000011">
    <property type="protein sequence ID" value="RKN83768.1"/>
    <property type="molecule type" value="Genomic_DNA"/>
</dbReference>
<dbReference type="CDD" id="cd18541">
    <property type="entry name" value="ABC_6TM_TmrB_like"/>
    <property type="match status" value="1"/>
</dbReference>
<keyword evidence="4 9" id="KW-0812">Transmembrane</keyword>
<feature type="transmembrane region" description="Helical" evidence="9">
    <location>
        <begin position="275"/>
        <end position="295"/>
    </location>
</feature>
<dbReference type="InterPro" id="IPR036640">
    <property type="entry name" value="ABC1_TM_sf"/>
</dbReference>
<dbReference type="PROSITE" id="PS50893">
    <property type="entry name" value="ABC_TRANSPORTER_2"/>
    <property type="match status" value="1"/>
</dbReference>
<comment type="subcellular location">
    <subcellularLocation>
        <location evidence="1">Cell membrane</location>
        <topology evidence="1">Multi-pass membrane protein</topology>
    </subcellularLocation>
</comment>
<evidence type="ECO:0000256" key="5">
    <source>
        <dbReference type="ARBA" id="ARBA00022741"/>
    </source>
</evidence>
<feature type="transmembrane region" description="Helical" evidence="9">
    <location>
        <begin position="163"/>
        <end position="180"/>
    </location>
</feature>
<dbReference type="Gene3D" id="1.20.1560.10">
    <property type="entry name" value="ABC transporter type 1, transmembrane domain"/>
    <property type="match status" value="1"/>
</dbReference>
<dbReference type="FunFam" id="3.40.50.300:FF:000221">
    <property type="entry name" value="Multidrug ABC transporter ATP-binding protein"/>
    <property type="match status" value="1"/>
</dbReference>
<accession>A0A3B0CFS2</accession>
<evidence type="ECO:0000256" key="3">
    <source>
        <dbReference type="ARBA" id="ARBA00022475"/>
    </source>
</evidence>
<dbReference type="Pfam" id="PF00664">
    <property type="entry name" value="ABC_membrane"/>
    <property type="match status" value="1"/>
</dbReference>
<evidence type="ECO:0000256" key="6">
    <source>
        <dbReference type="ARBA" id="ARBA00022840"/>
    </source>
</evidence>
<feature type="transmembrane region" description="Helical" evidence="9">
    <location>
        <begin position="60"/>
        <end position="89"/>
    </location>
</feature>
<keyword evidence="6 12" id="KW-0067">ATP-binding</keyword>
<keyword evidence="13" id="KW-1185">Reference proteome</keyword>
<protein>
    <submittedName>
        <fullName evidence="12">ATP-binding cassette domain-containing protein</fullName>
    </submittedName>
</protein>
<evidence type="ECO:0000256" key="9">
    <source>
        <dbReference type="SAM" id="Phobius"/>
    </source>
</evidence>
<evidence type="ECO:0000313" key="13">
    <source>
        <dbReference type="Proteomes" id="UP000282311"/>
    </source>
</evidence>
<name>A0A3B0CFS2_9BACL</name>
<keyword evidence="5" id="KW-0547">Nucleotide-binding</keyword>
<dbReference type="SUPFAM" id="SSF52540">
    <property type="entry name" value="P-loop containing nucleoside triphosphate hydrolases"/>
    <property type="match status" value="1"/>
</dbReference>
<evidence type="ECO:0000256" key="7">
    <source>
        <dbReference type="ARBA" id="ARBA00022989"/>
    </source>
</evidence>
<dbReference type="Gene3D" id="3.40.50.300">
    <property type="entry name" value="P-loop containing nucleotide triphosphate hydrolases"/>
    <property type="match status" value="1"/>
</dbReference>
<evidence type="ECO:0000259" key="10">
    <source>
        <dbReference type="PROSITE" id="PS50893"/>
    </source>
</evidence>
<evidence type="ECO:0000256" key="2">
    <source>
        <dbReference type="ARBA" id="ARBA00022448"/>
    </source>
</evidence>
<keyword evidence="7 9" id="KW-1133">Transmembrane helix</keyword>
<proteinExistence type="predicted"/>
<gene>
    <name evidence="12" type="ORF">D7M11_16360</name>
</gene>
<evidence type="ECO:0000256" key="8">
    <source>
        <dbReference type="ARBA" id="ARBA00023136"/>
    </source>
</evidence>
<dbReference type="GO" id="GO:0016887">
    <property type="term" value="F:ATP hydrolysis activity"/>
    <property type="evidence" value="ECO:0007669"/>
    <property type="project" value="InterPro"/>
</dbReference>
<dbReference type="Pfam" id="PF00005">
    <property type="entry name" value="ABC_tran"/>
    <property type="match status" value="1"/>
</dbReference>
<dbReference type="InterPro" id="IPR017871">
    <property type="entry name" value="ABC_transporter-like_CS"/>
</dbReference>
<dbReference type="InterPro" id="IPR003439">
    <property type="entry name" value="ABC_transporter-like_ATP-bd"/>
</dbReference>
<dbReference type="FunFam" id="1.20.1560.10:FF:000011">
    <property type="entry name" value="Multidrug ABC transporter ATP-binding protein"/>
    <property type="match status" value="1"/>
</dbReference>
<dbReference type="InterPro" id="IPR011527">
    <property type="entry name" value="ABC1_TM_dom"/>
</dbReference>
<dbReference type="PROSITE" id="PS50929">
    <property type="entry name" value="ABC_TM1F"/>
    <property type="match status" value="1"/>
</dbReference>
<dbReference type="Proteomes" id="UP000282311">
    <property type="component" value="Unassembled WGS sequence"/>
</dbReference>
<dbReference type="AlphaFoldDB" id="A0A3B0CFS2"/>
<dbReference type="SUPFAM" id="SSF90123">
    <property type="entry name" value="ABC transporter transmembrane region"/>
    <property type="match status" value="1"/>
</dbReference>
<dbReference type="OrthoDB" id="9770415at2"/>